<protein>
    <submittedName>
        <fullName evidence="6">Imelysin</fullName>
    </submittedName>
</protein>
<dbReference type="EMBL" id="NBWU01000002">
    <property type="protein sequence ID" value="PCE65007.1"/>
    <property type="molecule type" value="Genomic_DNA"/>
</dbReference>
<dbReference type="CDD" id="cd14658">
    <property type="entry name" value="Imelysin-like_IrpA"/>
    <property type="match status" value="1"/>
</dbReference>
<dbReference type="InterPro" id="IPR018976">
    <property type="entry name" value="Imelysin-like"/>
</dbReference>
<accession>A0A2A4G8Q5</accession>
<feature type="region of interest" description="Disordered" evidence="3">
    <location>
        <begin position="239"/>
        <end position="262"/>
    </location>
</feature>
<comment type="caution">
    <text evidence="6">The sequence shown here is derived from an EMBL/GenBank/DDBJ whole genome shotgun (WGS) entry which is preliminary data.</text>
</comment>
<evidence type="ECO:0000256" key="1">
    <source>
        <dbReference type="ARBA" id="ARBA00004196"/>
    </source>
</evidence>
<feature type="signal peptide" evidence="4">
    <location>
        <begin position="1"/>
        <end position="28"/>
    </location>
</feature>
<dbReference type="InterPro" id="IPR038352">
    <property type="entry name" value="Imelysin_sf"/>
</dbReference>
<dbReference type="OrthoDB" id="9764688at2"/>
<evidence type="ECO:0000256" key="3">
    <source>
        <dbReference type="SAM" id="MobiDB-lite"/>
    </source>
</evidence>
<name>A0A2A4G8Q5_9FLAO</name>
<dbReference type="PROSITE" id="PS51257">
    <property type="entry name" value="PROKAR_LIPOPROTEIN"/>
    <property type="match status" value="1"/>
</dbReference>
<feature type="domain" description="Imelysin-like" evidence="5">
    <location>
        <begin position="50"/>
        <end position="346"/>
    </location>
</feature>
<sequence length="360" mass="38913">MKTYFNPRTLLTLLAASIIIACSSDDNGGETPQPKSDYKGELTNTANNVITETYKTLNDRALALQAAVNDFTIGDDADFETVKTAWREARSPWEQSEGFLYGPVDTEGIDPAIDSWPVDVNAIDALLASSEPITATLLATNDDARGFHTIEYFIWGLDGFKKSGDLTEREVEYLKAATADFQSKTQQLYDGWKASGGNYAANFINAGENGSLYTSQVLALTELVDGMITIADEVGNGKIEDPLNGNGGNAKPEAEESRFSHNSKKDFADNIRSIQNVYLGDYAAVSGKGLTDVVTANNADLNTKIIDQIADAITKIESIPGTFTNAIANNRNEVASAQTAVKTLQTTLESELKPLIQNLK</sequence>
<dbReference type="Gene3D" id="1.20.1420.20">
    <property type="entry name" value="M75 peptidase, HXXE motif"/>
    <property type="match status" value="1"/>
</dbReference>
<dbReference type="Pfam" id="PF09375">
    <property type="entry name" value="Peptidase_M75"/>
    <property type="match status" value="1"/>
</dbReference>
<evidence type="ECO:0000259" key="5">
    <source>
        <dbReference type="Pfam" id="PF09375"/>
    </source>
</evidence>
<feature type="chain" id="PRO_5013082234" evidence="4">
    <location>
        <begin position="29"/>
        <end position="360"/>
    </location>
</feature>
<organism evidence="6 7">
    <name type="scientific">Sediminicola luteus</name>
    <dbReference type="NCBI Taxonomy" id="319238"/>
    <lineage>
        <taxon>Bacteria</taxon>
        <taxon>Pseudomonadati</taxon>
        <taxon>Bacteroidota</taxon>
        <taxon>Flavobacteriia</taxon>
        <taxon>Flavobacteriales</taxon>
        <taxon>Flavobacteriaceae</taxon>
        <taxon>Sediminicola</taxon>
    </lineage>
</organism>
<comment type="subcellular location">
    <subcellularLocation>
        <location evidence="1">Cell envelope</location>
    </subcellularLocation>
</comment>
<dbReference type="GO" id="GO:0030313">
    <property type="term" value="C:cell envelope"/>
    <property type="evidence" value="ECO:0007669"/>
    <property type="project" value="UniProtKB-SubCell"/>
</dbReference>
<dbReference type="Proteomes" id="UP000219559">
    <property type="component" value="Unassembled WGS sequence"/>
</dbReference>
<proteinExistence type="predicted"/>
<keyword evidence="2 4" id="KW-0732">Signal</keyword>
<dbReference type="RefSeq" id="WP_097440286.1">
    <property type="nucleotide sequence ID" value="NZ_KZ300476.1"/>
</dbReference>
<keyword evidence="7" id="KW-1185">Reference proteome</keyword>
<dbReference type="AlphaFoldDB" id="A0A2A4G8Q5"/>
<evidence type="ECO:0000313" key="7">
    <source>
        <dbReference type="Proteomes" id="UP000219559"/>
    </source>
</evidence>
<evidence type="ECO:0000313" key="6">
    <source>
        <dbReference type="EMBL" id="PCE65007.1"/>
    </source>
</evidence>
<evidence type="ECO:0000256" key="4">
    <source>
        <dbReference type="SAM" id="SignalP"/>
    </source>
</evidence>
<reference evidence="6 7" key="1">
    <citation type="submission" date="2017-04" db="EMBL/GenBank/DDBJ databases">
        <title>A new member of the family Flavobacteriaceae isolated from ascidians.</title>
        <authorList>
            <person name="Chen L."/>
        </authorList>
    </citation>
    <scope>NUCLEOTIDE SEQUENCE [LARGE SCALE GENOMIC DNA]</scope>
    <source>
        <strain evidence="6 7">HQA918</strain>
    </source>
</reference>
<gene>
    <name evidence="6" type="ORF">B7P33_07580</name>
</gene>
<dbReference type="InterPro" id="IPR034982">
    <property type="entry name" value="Imelysin-like_IrpA"/>
</dbReference>
<evidence type="ECO:0000256" key="2">
    <source>
        <dbReference type="ARBA" id="ARBA00022729"/>
    </source>
</evidence>
<feature type="compositionally biased region" description="Basic and acidic residues" evidence="3">
    <location>
        <begin position="252"/>
        <end position="262"/>
    </location>
</feature>